<protein>
    <recommendedName>
        <fullName evidence="8">Acetyl-CoA synthetase-like protein</fullName>
    </recommendedName>
</protein>
<comment type="caution">
    <text evidence="6">The sequence shown here is derived from an EMBL/GenBank/DDBJ whole genome shotgun (WGS) entry which is preliminary data.</text>
</comment>
<dbReference type="InterPro" id="IPR000873">
    <property type="entry name" value="AMP-dep_synth/lig_dom"/>
</dbReference>
<gene>
    <name evidence="6" type="ORF">CYY_004664</name>
</gene>
<keyword evidence="7" id="KW-1185">Reference proteome</keyword>
<feature type="chain" id="PRO_5035268475" description="Acetyl-CoA synthetase-like protein" evidence="2">
    <location>
        <begin position="16"/>
        <end position="661"/>
    </location>
</feature>
<evidence type="ECO:0000259" key="3">
    <source>
        <dbReference type="Pfam" id="PF00501"/>
    </source>
</evidence>
<dbReference type="InterPro" id="IPR045851">
    <property type="entry name" value="AMP-bd_C_sf"/>
</dbReference>
<accession>A0A8J4PUZ4</accession>
<dbReference type="PANTHER" id="PTHR43347">
    <property type="entry name" value="ACYL-COA SYNTHETASE"/>
    <property type="match status" value="1"/>
</dbReference>
<dbReference type="InterPro" id="IPR032387">
    <property type="entry name" value="ACAS_N"/>
</dbReference>
<evidence type="ECO:0000256" key="2">
    <source>
        <dbReference type="SAM" id="SignalP"/>
    </source>
</evidence>
<name>A0A8J4PUZ4_9MYCE</name>
<dbReference type="OrthoDB" id="10253869at2759"/>
<evidence type="ECO:0000256" key="1">
    <source>
        <dbReference type="ARBA" id="ARBA00006432"/>
    </source>
</evidence>
<organism evidence="6 7">
    <name type="scientific">Polysphondylium violaceum</name>
    <dbReference type="NCBI Taxonomy" id="133409"/>
    <lineage>
        <taxon>Eukaryota</taxon>
        <taxon>Amoebozoa</taxon>
        <taxon>Evosea</taxon>
        <taxon>Eumycetozoa</taxon>
        <taxon>Dictyostelia</taxon>
        <taxon>Dictyosteliales</taxon>
        <taxon>Dictyosteliaceae</taxon>
        <taxon>Polysphondylium</taxon>
    </lineage>
</organism>
<feature type="domain" description="Acetyl-coenzyme A synthetase N-terminal" evidence="5">
    <location>
        <begin position="36"/>
        <end position="84"/>
    </location>
</feature>
<evidence type="ECO:0000259" key="5">
    <source>
        <dbReference type="Pfam" id="PF16177"/>
    </source>
</evidence>
<dbReference type="SUPFAM" id="SSF56801">
    <property type="entry name" value="Acetyl-CoA synthetase-like"/>
    <property type="match status" value="1"/>
</dbReference>
<reference evidence="6" key="1">
    <citation type="submission" date="2020-01" db="EMBL/GenBank/DDBJ databases">
        <title>Development of genomics and gene disruption for Polysphondylium violaceum indicates a role for the polyketide synthase stlB in stalk morphogenesis.</title>
        <authorList>
            <person name="Narita B."/>
            <person name="Kawabe Y."/>
            <person name="Kin K."/>
            <person name="Saito T."/>
            <person name="Gibbs R."/>
            <person name="Kuspa A."/>
            <person name="Muzny D."/>
            <person name="Queller D."/>
            <person name="Richards S."/>
            <person name="Strassman J."/>
            <person name="Sucgang R."/>
            <person name="Worley K."/>
            <person name="Schaap P."/>
        </authorList>
    </citation>
    <scope>NUCLEOTIDE SEQUENCE</scope>
    <source>
        <strain evidence="6">QSvi11</strain>
    </source>
</reference>
<dbReference type="PROSITE" id="PS00455">
    <property type="entry name" value="AMP_BINDING"/>
    <property type="match status" value="1"/>
</dbReference>
<dbReference type="Pfam" id="PF00501">
    <property type="entry name" value="AMP-binding"/>
    <property type="match status" value="1"/>
</dbReference>
<dbReference type="EMBL" id="AJWJ01000168">
    <property type="protein sequence ID" value="KAF2074050.1"/>
    <property type="molecule type" value="Genomic_DNA"/>
</dbReference>
<dbReference type="Pfam" id="PF16177">
    <property type="entry name" value="ACAS_N"/>
    <property type="match status" value="1"/>
</dbReference>
<keyword evidence="2" id="KW-0732">Signal</keyword>
<feature type="domain" description="AMP-dependent synthetase/ligase" evidence="3">
    <location>
        <begin position="99"/>
        <end position="474"/>
    </location>
</feature>
<dbReference type="Pfam" id="PF13193">
    <property type="entry name" value="AMP-binding_C"/>
    <property type="match status" value="1"/>
</dbReference>
<dbReference type="InterPro" id="IPR025110">
    <property type="entry name" value="AMP-bd_C"/>
</dbReference>
<evidence type="ECO:0000313" key="7">
    <source>
        <dbReference type="Proteomes" id="UP000695562"/>
    </source>
</evidence>
<dbReference type="PANTHER" id="PTHR43347:SF3">
    <property type="entry name" value="ACYL-COA SYNTHETASE SHORT-CHAIN FAMILY MEMBER 3, MITOCHONDRIAL"/>
    <property type="match status" value="1"/>
</dbReference>
<proteinExistence type="inferred from homology"/>
<evidence type="ECO:0008006" key="8">
    <source>
        <dbReference type="Google" id="ProtNLM"/>
    </source>
</evidence>
<sequence length="661" mass="74833">MILFLFNFLFYFTKQQNNNLVGLGFVSDPFNFDYDVKSSKDNPIKFWGEIASKYIHWEKKFDEIYNEQDQSWFNNGLFNICFNCLDVHLNNPDIMNKYALIHDNPSKGLEEKITYSELYERVCEFSTALKSIGITKGDRVLIYMPNINQTAIAMLACSRIGAIHNVVYGGYPSYQLSKRIDQYKPKLLISSNFGLYHGSEILSFYGLISKSLELSNHQIENIIIYKRKDLLIDLNEPLPKGSLDWDTLIRDSTKNLKSIDRSYTLVEPNHPHYVLYSSGSTGNPKPIVTSSISSIIMFSYQSGPCLGIKFAQHNILSFSDFAWGSGHQFKCYAVLINGLTTIVHEGDTLTPNAGVIWSLVEKYKINGLFLGAKIGMLQKEDPQLEFIKKYDISSLNMIWGGGEKVKESLINFITKTGKPLHEIYACTECGVVSTNAYGSKPGMTGAILPGYNFQILDEKGEPVQNGKSGELAIKLPLPPNYCTNLDQDHQLYVEKYLSRYPGYFTIGDIASLHHDGKYINILSRRDDVVSINGAKWSMEPIEEILSLHPSIAECSAVVIKQPLQLDKTLGFVVLKSGQEHDIDKIEKESISLVKERIGSYYCFKGVVVVNKLPKNRNGKIIRSILSSISNNQKFEIPPTIENENDVMEIQKDFKSYNLKQK</sequence>
<dbReference type="Gene3D" id="3.40.50.12780">
    <property type="entry name" value="N-terminal domain of ligase-like"/>
    <property type="match status" value="1"/>
</dbReference>
<dbReference type="InterPro" id="IPR020845">
    <property type="entry name" value="AMP-binding_CS"/>
</dbReference>
<evidence type="ECO:0000313" key="6">
    <source>
        <dbReference type="EMBL" id="KAF2074050.1"/>
    </source>
</evidence>
<feature type="signal peptide" evidence="2">
    <location>
        <begin position="1"/>
        <end position="15"/>
    </location>
</feature>
<dbReference type="InterPro" id="IPR042099">
    <property type="entry name" value="ANL_N_sf"/>
</dbReference>
<evidence type="ECO:0000259" key="4">
    <source>
        <dbReference type="Pfam" id="PF13193"/>
    </source>
</evidence>
<dbReference type="Gene3D" id="3.30.300.30">
    <property type="match status" value="1"/>
</dbReference>
<feature type="domain" description="AMP-binding enzyme C-terminal" evidence="4">
    <location>
        <begin position="541"/>
        <end position="619"/>
    </location>
</feature>
<dbReference type="GO" id="GO:0050218">
    <property type="term" value="F:propionate-CoA ligase activity"/>
    <property type="evidence" value="ECO:0007669"/>
    <property type="project" value="TreeGrafter"/>
</dbReference>
<dbReference type="AlphaFoldDB" id="A0A8J4PUZ4"/>
<comment type="similarity">
    <text evidence="1">Belongs to the ATP-dependent AMP-binding enzyme family.</text>
</comment>
<dbReference type="Proteomes" id="UP000695562">
    <property type="component" value="Unassembled WGS sequence"/>
</dbReference>